<dbReference type="InterPro" id="IPR036770">
    <property type="entry name" value="Ankyrin_rpt-contain_sf"/>
</dbReference>
<protein>
    <submittedName>
        <fullName evidence="2">Ankyrin repeats (3 copies)</fullName>
    </submittedName>
</protein>
<gene>
    <name evidence="2" type="ORF">SSPH_01043</name>
</gene>
<dbReference type="Proteomes" id="UP000245702">
    <property type="component" value="Unassembled WGS sequence"/>
</dbReference>
<dbReference type="EMBL" id="FCOW01000004">
    <property type="protein sequence ID" value="CVK18405.1"/>
    <property type="molecule type" value="Genomic_DNA"/>
</dbReference>
<evidence type="ECO:0000256" key="1">
    <source>
        <dbReference type="PROSITE-ProRule" id="PRU00023"/>
    </source>
</evidence>
<dbReference type="InterPro" id="IPR002110">
    <property type="entry name" value="Ankyrin_rpt"/>
</dbReference>
<dbReference type="RefSeq" id="WP_075756341.1">
    <property type="nucleotide sequence ID" value="NZ_CP146991.1"/>
</dbReference>
<comment type="caution">
    <text evidence="2">The sequence shown here is derived from an EMBL/GenBank/DDBJ whole genome shotgun (WGS) entry which is preliminary data.</text>
</comment>
<reference evidence="2 3" key="1">
    <citation type="submission" date="2016-01" db="EMBL/GenBank/DDBJ databases">
        <authorList>
            <person name="Brown R."/>
        </authorList>
    </citation>
    <scope>NUCLEOTIDE SEQUENCE [LARGE SCALE GENOMIC DNA]</scope>
    <source>
        <strain evidence="2">Sporomusa sphaeroides DSM 2875</strain>
    </source>
</reference>
<keyword evidence="3" id="KW-1185">Reference proteome</keyword>
<keyword evidence="1" id="KW-0040">ANK repeat</keyword>
<evidence type="ECO:0000313" key="3">
    <source>
        <dbReference type="Proteomes" id="UP000245702"/>
    </source>
</evidence>
<evidence type="ECO:0000313" key="2">
    <source>
        <dbReference type="EMBL" id="CVK18405.1"/>
    </source>
</evidence>
<dbReference type="Pfam" id="PF12796">
    <property type="entry name" value="Ank_2"/>
    <property type="match status" value="1"/>
</dbReference>
<dbReference type="SUPFAM" id="SSF48403">
    <property type="entry name" value="Ankyrin repeat"/>
    <property type="match status" value="1"/>
</dbReference>
<feature type="repeat" description="ANK" evidence="1">
    <location>
        <begin position="37"/>
        <end position="69"/>
    </location>
</feature>
<dbReference type="PROSITE" id="PS50088">
    <property type="entry name" value="ANK_REPEAT"/>
    <property type="match status" value="1"/>
</dbReference>
<sequence length="103" mass="11195">MRKPHRQLFQMVATKDLVGVKGLLGQGLTPNIIAGQAKITPLMVAVRNNDVAMIKLPLENGAAVETANDYLGRDAYDYAEKYNSTAALMVLLSHKEDVANAIQ</sequence>
<dbReference type="Gene3D" id="1.25.40.20">
    <property type="entry name" value="Ankyrin repeat-containing domain"/>
    <property type="match status" value="1"/>
</dbReference>
<name>A0ABP2C334_9FIRM</name>
<accession>A0ABP2C334</accession>
<proteinExistence type="predicted"/>
<organism evidence="2 3">
    <name type="scientific">Sporomusa sphaeroides DSM 2875</name>
    <dbReference type="NCBI Taxonomy" id="1337886"/>
    <lineage>
        <taxon>Bacteria</taxon>
        <taxon>Bacillati</taxon>
        <taxon>Bacillota</taxon>
        <taxon>Negativicutes</taxon>
        <taxon>Selenomonadales</taxon>
        <taxon>Sporomusaceae</taxon>
        <taxon>Sporomusa</taxon>
    </lineage>
</organism>